<evidence type="ECO:0000313" key="3">
    <source>
        <dbReference type="Proteomes" id="UP000756132"/>
    </source>
</evidence>
<dbReference type="InterPro" id="IPR009880">
    <property type="entry name" value="Glyoxal_oxidase_N"/>
</dbReference>
<dbReference type="GeneID" id="71991186"/>
<reference evidence="2" key="1">
    <citation type="submission" date="2021-12" db="EMBL/GenBank/DDBJ databases">
        <authorList>
            <person name="Zaccaron A."/>
            <person name="Stergiopoulos I."/>
        </authorList>
    </citation>
    <scope>NUCLEOTIDE SEQUENCE</scope>
    <source>
        <strain evidence="2">Race5_Kim</strain>
    </source>
</reference>
<feature type="domain" description="Glyoxal oxidase N-terminal" evidence="1">
    <location>
        <begin position="22"/>
        <end position="114"/>
    </location>
</feature>
<dbReference type="PANTHER" id="PTHR32208:SF21">
    <property type="entry name" value="LOW QUALITY PROTEIN: ALDEHYDE OXIDASE GLOX-LIKE"/>
    <property type="match status" value="1"/>
</dbReference>
<dbReference type="Proteomes" id="UP000756132">
    <property type="component" value="Chromosome 8"/>
</dbReference>
<dbReference type="KEGG" id="ffu:CLAFUR5_11308"/>
<dbReference type="RefSeq" id="XP_047765439.1">
    <property type="nucleotide sequence ID" value="XM_047910456.1"/>
</dbReference>
<dbReference type="EMBL" id="CP090170">
    <property type="protein sequence ID" value="UJO21073.1"/>
    <property type="molecule type" value="Genomic_DNA"/>
</dbReference>
<keyword evidence="3" id="KW-1185">Reference proteome</keyword>
<sequence>MFLLQDSVLADGSAPPAQVDLDVVKFDAADDQNANKSFNLYPILQLLPNSNEQDEVFTLSGNMAEIRNYAPNEQVKALPNIPGGPRCFPSSAAATLLHMTPNTTHPTILVCGGGGGSGDIPDPQTLDTCYSIKHYDDNA</sequence>
<evidence type="ECO:0000313" key="2">
    <source>
        <dbReference type="EMBL" id="UJO21073.1"/>
    </source>
</evidence>
<protein>
    <recommendedName>
        <fullName evidence="1">Glyoxal oxidase N-terminal domain-containing protein</fullName>
    </recommendedName>
</protein>
<evidence type="ECO:0000259" key="1">
    <source>
        <dbReference type="Pfam" id="PF07250"/>
    </source>
</evidence>
<dbReference type="Pfam" id="PF07250">
    <property type="entry name" value="Glyoxal_oxid_N"/>
    <property type="match status" value="1"/>
</dbReference>
<reference evidence="2" key="2">
    <citation type="journal article" date="2022" name="Microb. Genom.">
        <title>A chromosome-scale genome assembly of the tomato pathogen Cladosporium fulvum reveals a compartmentalized genome architecture and the presence of a dispensable chromosome.</title>
        <authorList>
            <person name="Zaccaron A.Z."/>
            <person name="Chen L.H."/>
            <person name="Samaras A."/>
            <person name="Stergiopoulos I."/>
        </authorList>
    </citation>
    <scope>NUCLEOTIDE SEQUENCE</scope>
    <source>
        <strain evidence="2">Race5_Kim</strain>
    </source>
</reference>
<dbReference type="AlphaFoldDB" id="A0A9Q8PEN7"/>
<dbReference type="OrthoDB" id="2019572at2759"/>
<dbReference type="InterPro" id="IPR037293">
    <property type="entry name" value="Gal_Oxidase_central_sf"/>
</dbReference>
<dbReference type="PANTHER" id="PTHR32208">
    <property type="entry name" value="SECRETED PROTEIN-RELATED"/>
    <property type="match status" value="1"/>
</dbReference>
<name>A0A9Q8PEN7_PASFU</name>
<accession>A0A9Q8PEN7</accession>
<dbReference type="Gene3D" id="2.130.10.80">
    <property type="entry name" value="Galactose oxidase/kelch, beta-propeller"/>
    <property type="match status" value="1"/>
</dbReference>
<gene>
    <name evidence="2" type="ORF">CLAFUR5_11308</name>
</gene>
<organism evidence="2 3">
    <name type="scientific">Passalora fulva</name>
    <name type="common">Tomato leaf mold</name>
    <name type="synonym">Cladosporium fulvum</name>
    <dbReference type="NCBI Taxonomy" id="5499"/>
    <lineage>
        <taxon>Eukaryota</taxon>
        <taxon>Fungi</taxon>
        <taxon>Dikarya</taxon>
        <taxon>Ascomycota</taxon>
        <taxon>Pezizomycotina</taxon>
        <taxon>Dothideomycetes</taxon>
        <taxon>Dothideomycetidae</taxon>
        <taxon>Mycosphaerellales</taxon>
        <taxon>Mycosphaerellaceae</taxon>
        <taxon>Fulvia</taxon>
    </lineage>
</organism>
<proteinExistence type="predicted"/>